<feature type="region of interest" description="Disordered" evidence="6">
    <location>
        <begin position="1"/>
        <end position="52"/>
    </location>
</feature>
<name>A0A060T469_BLAAD</name>
<dbReference type="GO" id="GO:0005789">
    <property type="term" value="C:endoplasmic reticulum membrane"/>
    <property type="evidence" value="ECO:0007669"/>
    <property type="project" value="TreeGrafter"/>
</dbReference>
<feature type="region of interest" description="Disordered" evidence="6">
    <location>
        <begin position="92"/>
        <end position="173"/>
    </location>
</feature>
<sequence>MMAEPLQGDESNGHSNKRNSVLGLKHHHHSGTSTPEVTESHSNNDSGPSHFLSSVINAASSLAGIHNNSGSSTSVNRQRSVSDASFFEKYADEGVEEGDKLSSSRLRDVVIEPVRHQTDQSAISTLGKGELSLASLGLEPDKAKSSSRSEKSVDQDASAGGADSESIASGVDNSEFAQGGSLAVPVMSRSKSRASSLISRHRRPSISMSSTVAESTDKDEDSPESTRDSEEHITGFAYANKKRNKEFHRLFRSIPGDDYLLDDFSCALSREILIQGRLYVSERHLCFNSNILGWVTNLVIGFDEIVTLEKKNTAGLFPNGITVQTLHARHSFASFVSRDSALEFLTSVWKQASPYQMRENQFKGTDKGNESSNDSDEEDSDKDSMALPERNEEQEVLDSDDTSLGSFGTTDSEIESSPEPEKSSNNNQTPKKESRQPSAQNGDSGADNGASKWPIPNLGPETHGPTDSGLDFNDKGEKIALEESFAMPLGVLANLLFGEDTSFMKSFITDVQKNTDLDRLDPLGPDKTTRKYEFIKPLNSPVGPKQTKCICTDTVEAWDTDQKVIVVTTTSTPDVPSGNSFVSKNRYTLTWDQNNSTKLVYSWWMEWSGKPWIKGAVERGTQSGLTATAKSLSTEIKNWLKTASKKAPGGATEKAHKKKKKKRAPKTAPQTKAQGPEKAENTLDARLRALVSSIGAVPAMLLILIFLCIYTVILLKLKPSPGHQDMTNMMLGEEYEIWRWIDSRLSDVNPLSDRMPAKPVNVQAAHDAQNLAESIKITEERIRILKQKLDL</sequence>
<dbReference type="Pfam" id="PF02893">
    <property type="entry name" value="GRAM"/>
    <property type="match status" value="1"/>
</dbReference>
<dbReference type="PANTHER" id="PTHR23319">
    <property type="entry name" value="GRAM DOMAIN CONTAINING 1B, ISOFORM E"/>
    <property type="match status" value="1"/>
</dbReference>
<dbReference type="InterPro" id="IPR051482">
    <property type="entry name" value="Cholesterol_transport"/>
</dbReference>
<organism evidence="9">
    <name type="scientific">Blastobotrys adeninivorans</name>
    <name type="common">Yeast</name>
    <name type="synonym">Arxula adeninivorans</name>
    <dbReference type="NCBI Taxonomy" id="409370"/>
    <lineage>
        <taxon>Eukaryota</taxon>
        <taxon>Fungi</taxon>
        <taxon>Dikarya</taxon>
        <taxon>Ascomycota</taxon>
        <taxon>Saccharomycotina</taxon>
        <taxon>Dipodascomycetes</taxon>
        <taxon>Dipodascales</taxon>
        <taxon>Trichomonascaceae</taxon>
        <taxon>Blastobotrys</taxon>
    </lineage>
</organism>
<feature type="compositionally biased region" description="Acidic residues" evidence="6">
    <location>
        <begin position="392"/>
        <end position="401"/>
    </location>
</feature>
<dbReference type="Pfam" id="PF16016">
    <property type="entry name" value="VASt"/>
    <property type="match status" value="1"/>
</dbReference>
<feature type="compositionally biased region" description="Basic residues" evidence="6">
    <location>
        <begin position="655"/>
        <end position="665"/>
    </location>
</feature>
<dbReference type="GO" id="GO:0140268">
    <property type="term" value="C:endoplasmic reticulum-plasma membrane contact site"/>
    <property type="evidence" value="ECO:0007669"/>
    <property type="project" value="TreeGrafter"/>
</dbReference>
<feature type="transmembrane region" description="Helical" evidence="7">
    <location>
        <begin position="690"/>
        <end position="715"/>
    </location>
</feature>
<dbReference type="CDD" id="cd13220">
    <property type="entry name" value="PH-GRAM_GRAMDC"/>
    <property type="match status" value="1"/>
</dbReference>
<evidence type="ECO:0000256" key="4">
    <source>
        <dbReference type="ARBA" id="ARBA00022989"/>
    </source>
</evidence>
<proteinExistence type="inferred from homology"/>
<comment type="similarity">
    <text evidence="2">Belongs to the YSP2 family.</text>
</comment>
<evidence type="ECO:0000256" key="6">
    <source>
        <dbReference type="SAM" id="MobiDB-lite"/>
    </source>
</evidence>
<dbReference type="AlphaFoldDB" id="A0A060T469"/>
<reference evidence="9" key="2">
    <citation type="submission" date="2014-06" db="EMBL/GenBank/DDBJ databases">
        <title>The complete genome of Blastobotrys (Arxula) adeninivorans LS3 - a yeast of biotechnological interest.</title>
        <authorList>
            <person name="Kunze G."/>
            <person name="Gaillardin C."/>
            <person name="Czernicka M."/>
            <person name="Durrens P."/>
            <person name="Martin T."/>
            <person name="Boer E."/>
            <person name="Gabaldon T."/>
            <person name="Cruz J."/>
            <person name="Talla E."/>
            <person name="Marck C."/>
            <person name="Goffeau A."/>
            <person name="Barbe V."/>
            <person name="Baret P."/>
            <person name="Baronian K."/>
            <person name="Beier S."/>
            <person name="Bleykasten C."/>
            <person name="Bode R."/>
            <person name="Casaregola S."/>
            <person name="Despons L."/>
            <person name="Fairhead C."/>
            <person name="Giersberg M."/>
            <person name="Gierski P."/>
            <person name="Hahnel U."/>
            <person name="Hartmann A."/>
            <person name="Jankowska D."/>
            <person name="Jubin C."/>
            <person name="Jung P."/>
            <person name="Lafontaine I."/>
            <person name="Leh-Louis V."/>
            <person name="Lemaire M."/>
            <person name="Marcet-Houben M."/>
            <person name="Mascher M."/>
            <person name="Morel G."/>
            <person name="Richard G.-F."/>
            <person name="Riechen J."/>
            <person name="Sacerdot C."/>
            <person name="Sarkar A."/>
            <person name="Savel G."/>
            <person name="Schacherer J."/>
            <person name="Sherman D."/>
            <person name="Straub M.-L."/>
            <person name="Stein N."/>
            <person name="Thierry A."/>
            <person name="Trautwein-Schult A."/>
            <person name="Westhof E."/>
            <person name="Worch S."/>
            <person name="Dujon B."/>
            <person name="Souciet J.-L."/>
            <person name="Wincker P."/>
            <person name="Scholz U."/>
            <person name="Neuveglise N."/>
        </authorList>
    </citation>
    <scope>NUCLEOTIDE SEQUENCE</scope>
    <source>
        <strain evidence="9">LS3</strain>
    </source>
</reference>
<dbReference type="InterPro" id="IPR004182">
    <property type="entry name" value="GRAM"/>
</dbReference>
<evidence type="ECO:0000256" key="3">
    <source>
        <dbReference type="ARBA" id="ARBA00022692"/>
    </source>
</evidence>
<feature type="domain" description="VASt" evidence="8">
    <location>
        <begin position="476"/>
        <end position="644"/>
    </location>
</feature>
<evidence type="ECO:0000313" key="9">
    <source>
        <dbReference type="EMBL" id="CDP35599.1"/>
    </source>
</evidence>
<dbReference type="GO" id="GO:0120015">
    <property type="term" value="F:sterol transfer activity"/>
    <property type="evidence" value="ECO:0007669"/>
    <property type="project" value="TreeGrafter"/>
</dbReference>
<gene>
    <name evidence="9" type="ORF">GNLVRS02_ARAD1C39204g</name>
</gene>
<feature type="compositionally biased region" description="Polar residues" evidence="6">
    <location>
        <begin position="31"/>
        <end position="52"/>
    </location>
</feature>
<comment type="subcellular location">
    <subcellularLocation>
        <location evidence="1">Membrane</location>
        <topology evidence="1">Single-pass membrane protein</topology>
    </subcellularLocation>
</comment>
<feature type="compositionally biased region" description="Polar residues" evidence="6">
    <location>
        <begin position="402"/>
        <end position="411"/>
    </location>
</feature>
<evidence type="ECO:0000256" key="1">
    <source>
        <dbReference type="ARBA" id="ARBA00004167"/>
    </source>
</evidence>
<dbReference type="EMBL" id="HG937693">
    <property type="protein sequence ID" value="CDP35599.1"/>
    <property type="molecule type" value="Genomic_DNA"/>
</dbReference>
<feature type="region of interest" description="Disordered" evidence="6">
    <location>
        <begin position="643"/>
        <end position="679"/>
    </location>
</feature>
<keyword evidence="4 7" id="KW-1133">Transmembrane helix</keyword>
<dbReference type="InterPro" id="IPR031968">
    <property type="entry name" value="VASt"/>
</dbReference>
<dbReference type="GO" id="GO:0032541">
    <property type="term" value="C:cortical endoplasmic reticulum"/>
    <property type="evidence" value="ECO:0007669"/>
    <property type="project" value="TreeGrafter"/>
</dbReference>
<dbReference type="PANTHER" id="PTHR23319:SF4">
    <property type="entry name" value="GRAM DOMAIN CONTAINING 1B, ISOFORM E"/>
    <property type="match status" value="1"/>
</dbReference>
<dbReference type="PhylomeDB" id="A0A060T469"/>
<dbReference type="InterPro" id="IPR011993">
    <property type="entry name" value="PH-like_dom_sf"/>
</dbReference>
<evidence type="ECO:0000256" key="2">
    <source>
        <dbReference type="ARBA" id="ARBA00006582"/>
    </source>
</evidence>
<dbReference type="GO" id="GO:0005886">
    <property type="term" value="C:plasma membrane"/>
    <property type="evidence" value="ECO:0007669"/>
    <property type="project" value="TreeGrafter"/>
</dbReference>
<dbReference type="SMART" id="SM00568">
    <property type="entry name" value="GRAM"/>
    <property type="match status" value="1"/>
</dbReference>
<feature type="compositionally biased region" description="Basic and acidic residues" evidence="6">
    <location>
        <begin position="139"/>
        <end position="154"/>
    </location>
</feature>
<evidence type="ECO:0000256" key="5">
    <source>
        <dbReference type="ARBA" id="ARBA00023136"/>
    </source>
</evidence>
<dbReference type="GO" id="GO:0005739">
    <property type="term" value="C:mitochondrion"/>
    <property type="evidence" value="ECO:0007669"/>
    <property type="project" value="TreeGrafter"/>
</dbReference>
<keyword evidence="3 7" id="KW-0812">Transmembrane</keyword>
<feature type="region of interest" description="Disordered" evidence="6">
    <location>
        <begin position="357"/>
        <end position="473"/>
    </location>
</feature>
<reference evidence="9" key="1">
    <citation type="submission" date="2014-02" db="EMBL/GenBank/DDBJ databases">
        <authorList>
            <person name="Genoscope - CEA"/>
        </authorList>
    </citation>
    <scope>NUCLEOTIDE SEQUENCE</scope>
    <source>
        <strain evidence="9">LS3</strain>
    </source>
</reference>
<dbReference type="Gene3D" id="2.30.29.30">
    <property type="entry name" value="Pleckstrin-homology domain (PH domain)/Phosphotyrosine-binding domain (PTB)"/>
    <property type="match status" value="1"/>
</dbReference>
<keyword evidence="5 7" id="KW-0472">Membrane</keyword>
<evidence type="ECO:0000259" key="8">
    <source>
        <dbReference type="PROSITE" id="PS51778"/>
    </source>
</evidence>
<feature type="compositionally biased region" description="Basic and acidic residues" evidence="6">
    <location>
        <begin position="360"/>
        <end position="369"/>
    </location>
</feature>
<feature type="compositionally biased region" description="Basic and acidic residues" evidence="6">
    <location>
        <begin position="92"/>
        <end position="118"/>
    </location>
</feature>
<dbReference type="GO" id="GO:0032934">
    <property type="term" value="F:sterol binding"/>
    <property type="evidence" value="ECO:0007669"/>
    <property type="project" value="TreeGrafter"/>
</dbReference>
<protein>
    <submittedName>
        <fullName evidence="9">ARAD1C39204p</fullName>
    </submittedName>
</protein>
<dbReference type="PROSITE" id="PS51778">
    <property type="entry name" value="VAST"/>
    <property type="match status" value="1"/>
</dbReference>
<dbReference type="GO" id="GO:0032366">
    <property type="term" value="P:intracellular sterol transport"/>
    <property type="evidence" value="ECO:0007669"/>
    <property type="project" value="TreeGrafter"/>
</dbReference>
<feature type="region of interest" description="Disordered" evidence="6">
    <location>
        <begin position="193"/>
        <end position="233"/>
    </location>
</feature>
<evidence type="ECO:0000256" key="7">
    <source>
        <dbReference type="SAM" id="Phobius"/>
    </source>
</evidence>
<accession>A0A060T469</accession>
<feature type="compositionally biased region" description="Basic and acidic residues" evidence="6">
    <location>
        <begin position="224"/>
        <end position="233"/>
    </location>
</feature>